<protein>
    <submittedName>
        <fullName evidence="2">Uncharacterized protein</fullName>
    </submittedName>
</protein>
<dbReference type="Proteomes" id="UP000827092">
    <property type="component" value="Unassembled WGS sequence"/>
</dbReference>
<proteinExistence type="predicted"/>
<feature type="compositionally biased region" description="Polar residues" evidence="1">
    <location>
        <begin position="44"/>
        <end position="56"/>
    </location>
</feature>
<accession>A0AAV6TI18</accession>
<gene>
    <name evidence="2" type="ORF">JTE90_012997</name>
</gene>
<dbReference type="EMBL" id="JAFNEN010004091">
    <property type="protein sequence ID" value="KAG8171359.1"/>
    <property type="molecule type" value="Genomic_DNA"/>
</dbReference>
<dbReference type="AlphaFoldDB" id="A0AAV6TI18"/>
<evidence type="ECO:0000313" key="3">
    <source>
        <dbReference type="Proteomes" id="UP000827092"/>
    </source>
</evidence>
<name>A0AAV6TI18_9ARAC</name>
<feature type="region of interest" description="Disordered" evidence="1">
    <location>
        <begin position="138"/>
        <end position="179"/>
    </location>
</feature>
<sequence>MYRPSQTTHLNLSSERIAPLQGGSALGARSVILTGRFPLNRNRTAFDSSQSAQSRYGSRELQDLNPTSPALTAILIPKLRIELADPSLTYIVLVTRGVHLGDLLRIWYGPAHEINYLPRIFKANKGAPDTARDAVLLQNSVPYTPDTDSRDTNLTKKNNSSPGPPSTSPSSVALPQLGPEGPISVSGLGNINPFPFGRQRTNTSMCLRFGERPPLRNGFLRSLRTRLTHVQLLFTWNPISSFSPQGLT</sequence>
<reference evidence="2 3" key="1">
    <citation type="journal article" date="2022" name="Nat. Ecol. Evol.">
        <title>A masculinizing supergene underlies an exaggerated male reproductive morph in a spider.</title>
        <authorList>
            <person name="Hendrickx F."/>
            <person name="De Corte Z."/>
            <person name="Sonet G."/>
            <person name="Van Belleghem S.M."/>
            <person name="Kostlbacher S."/>
            <person name="Vangestel C."/>
        </authorList>
    </citation>
    <scope>NUCLEOTIDE SEQUENCE [LARGE SCALE GENOMIC DNA]</scope>
    <source>
        <strain evidence="2">W744_W776</strain>
    </source>
</reference>
<organism evidence="2 3">
    <name type="scientific">Oedothorax gibbosus</name>
    <dbReference type="NCBI Taxonomy" id="931172"/>
    <lineage>
        <taxon>Eukaryota</taxon>
        <taxon>Metazoa</taxon>
        <taxon>Ecdysozoa</taxon>
        <taxon>Arthropoda</taxon>
        <taxon>Chelicerata</taxon>
        <taxon>Arachnida</taxon>
        <taxon>Araneae</taxon>
        <taxon>Araneomorphae</taxon>
        <taxon>Entelegynae</taxon>
        <taxon>Araneoidea</taxon>
        <taxon>Linyphiidae</taxon>
        <taxon>Erigoninae</taxon>
        <taxon>Oedothorax</taxon>
    </lineage>
</organism>
<evidence type="ECO:0000256" key="1">
    <source>
        <dbReference type="SAM" id="MobiDB-lite"/>
    </source>
</evidence>
<evidence type="ECO:0000313" key="2">
    <source>
        <dbReference type="EMBL" id="KAG8171359.1"/>
    </source>
</evidence>
<keyword evidence="3" id="KW-1185">Reference proteome</keyword>
<feature type="region of interest" description="Disordered" evidence="1">
    <location>
        <begin position="44"/>
        <end position="63"/>
    </location>
</feature>
<comment type="caution">
    <text evidence="2">The sequence shown here is derived from an EMBL/GenBank/DDBJ whole genome shotgun (WGS) entry which is preliminary data.</text>
</comment>